<dbReference type="InterPro" id="IPR006935">
    <property type="entry name" value="Helicase/UvrB_N"/>
</dbReference>
<dbReference type="Gene3D" id="3.40.50.300">
    <property type="entry name" value="P-loop containing nucleotide triphosphate hydrolases"/>
    <property type="match status" value="1"/>
</dbReference>
<dbReference type="InterPro" id="IPR050742">
    <property type="entry name" value="Helicase_Restrict-Modif_Enz"/>
</dbReference>
<evidence type="ECO:0000313" key="2">
    <source>
        <dbReference type="Proteomes" id="UP000430985"/>
    </source>
</evidence>
<gene>
    <name evidence="1" type="ORF">GIX83_06205</name>
</gene>
<dbReference type="AlphaFoldDB" id="A0A347TA53"/>
<dbReference type="CDD" id="cd18785">
    <property type="entry name" value="SF2_C"/>
    <property type="match status" value="1"/>
</dbReference>
<dbReference type="SUPFAM" id="SSF52540">
    <property type="entry name" value="P-loop containing nucleoside triphosphate hydrolases"/>
    <property type="match status" value="2"/>
</dbReference>
<organism evidence="1 2">
    <name type="scientific">Limosilactobacillus reuteri</name>
    <name type="common">Lactobacillus reuteri</name>
    <dbReference type="NCBI Taxonomy" id="1598"/>
    <lineage>
        <taxon>Bacteria</taxon>
        <taxon>Bacillati</taxon>
        <taxon>Bacillota</taxon>
        <taxon>Bacilli</taxon>
        <taxon>Lactobacillales</taxon>
        <taxon>Lactobacillaceae</taxon>
        <taxon>Limosilactobacillus</taxon>
    </lineage>
</organism>
<accession>A0A347TA53</accession>
<keyword evidence="1" id="KW-0378">Hydrolase</keyword>
<protein>
    <submittedName>
        <fullName evidence="1">Restriction endonuclease subunit R</fullName>
    </submittedName>
</protein>
<dbReference type="PANTHER" id="PTHR47396:SF1">
    <property type="entry name" value="ATP-DEPENDENT HELICASE IRC3-RELATED"/>
    <property type="match status" value="1"/>
</dbReference>
<reference evidence="1 2" key="1">
    <citation type="submission" date="2019-11" db="EMBL/GenBank/DDBJ databases">
        <title>Draft genome sequence of 12 host-associated Lactobacillus reuteri rodent strains.</title>
        <authorList>
            <person name="Zhang S."/>
            <person name="Ozcam M."/>
            <person name="Van Pijkeren J.P."/>
        </authorList>
    </citation>
    <scope>NUCLEOTIDE SEQUENCE [LARGE SCALE GENOMIC DNA]</scope>
    <source>
        <strain evidence="1 2">Rat19</strain>
    </source>
</reference>
<dbReference type="InterPro" id="IPR027417">
    <property type="entry name" value="P-loop_NTPase"/>
</dbReference>
<comment type="caution">
    <text evidence="1">The sequence shown here is derived from an EMBL/GenBank/DDBJ whole genome shotgun (WGS) entry which is preliminary data.</text>
</comment>
<sequence length="885" mass="102960">MPRKKKAKQEEKIELKLLNALNSTDLFSQQNNHMDRLPLYISDNMKHHLRSYQLDAIRHLDTVRHMQGADELYNQLMFYMATGSGKTDIMAATILYLYHEWGYQCFLFTTHTTAVVDKTLDNFINSSSPKYLFNDPISIEGKQITIRAVDEYPTELEDNILYIKFAGIQQLSNDIYAPRENSITEDSLARNKMVILADEAHHFNVGTRSKNSNKDSRNWEHLLDHIRKLNSKNLQLEFTATIDLHNPEIYQKYQNKIIAEYDLGKFINDGYSKKVYRLQANNSDESKMLNAVLLSQYRKRLARNMDIQDFKPVILFKSSTVTMSNDTEQIFHEMIDDLTSESLQDFVQSQDKSTQSEALHLAYKYWLKQDFAKTVSELKRDFRRFNVVNANDSSSKDILDDTSVAQKLNTLETNSIRAVFAVAKLSEGWDVLNLYDIVRIGERNIKPTDTNSEAQLIGRGARYNPFIYQGKRSYKRRFDGRKTEIQLLERLYYHTINNPQYLENLRKSLDAINLPVNEDTKYQTHEAIVKPSFKRSAIYNHGNIYYNKVVNVPASSYDSIKKYGIDTESASIIDLEDATTERNYDTGADKYEFSSSHTIIAARFNNPADRALIEAAVSYLKFFRFNKLKLYCPTLVSMNEFLTSKNWLGQAVVQARVANGTAQLTNDQRLTAVKRYLAYVQQSIVKNFMRSKGTNEFLSMAVKEVVNDYTKRVAVDFNNPTATKISPYSMNNKKWYVYDQAIVDVLEKQFIDQIGAIMPTLKQQYQDAYLIRIDERADNFKLHDFDSDVPHYAGYMPDFILYLQDANYIYQVYMEPKGDQLLERDNWKQELLERINPQNVVVLGESQNVKLYGVKFFIRDDKRHTIQELRDKNLLKDSNDNFELS</sequence>
<dbReference type="Pfam" id="PF04851">
    <property type="entry name" value="ResIII"/>
    <property type="match status" value="1"/>
</dbReference>
<dbReference type="GO" id="GO:0005524">
    <property type="term" value="F:ATP binding"/>
    <property type="evidence" value="ECO:0007669"/>
    <property type="project" value="InterPro"/>
</dbReference>
<dbReference type="GO" id="GO:0003677">
    <property type="term" value="F:DNA binding"/>
    <property type="evidence" value="ECO:0007669"/>
    <property type="project" value="InterPro"/>
</dbReference>
<dbReference type="InterPro" id="IPR014001">
    <property type="entry name" value="Helicase_ATP-bd"/>
</dbReference>
<name>A0A347TA53_LIMRT</name>
<dbReference type="GO" id="GO:0016787">
    <property type="term" value="F:hydrolase activity"/>
    <property type="evidence" value="ECO:0007669"/>
    <property type="project" value="InterPro"/>
</dbReference>
<dbReference type="GO" id="GO:0005829">
    <property type="term" value="C:cytosol"/>
    <property type="evidence" value="ECO:0007669"/>
    <property type="project" value="TreeGrafter"/>
</dbReference>
<dbReference type="Proteomes" id="UP000430985">
    <property type="component" value="Unassembled WGS sequence"/>
</dbReference>
<dbReference type="SMART" id="SM00487">
    <property type="entry name" value="DEXDc"/>
    <property type="match status" value="1"/>
</dbReference>
<evidence type="ECO:0000313" key="1">
    <source>
        <dbReference type="EMBL" id="MRG69425.1"/>
    </source>
</evidence>
<dbReference type="RefSeq" id="WP_113897355.1">
    <property type="nucleotide sequence ID" value="NZ_CP029613.1"/>
</dbReference>
<dbReference type="GO" id="GO:0004519">
    <property type="term" value="F:endonuclease activity"/>
    <property type="evidence" value="ECO:0007669"/>
    <property type="project" value="UniProtKB-KW"/>
</dbReference>
<keyword evidence="1" id="KW-0540">Nuclease</keyword>
<dbReference type="EMBL" id="WJNE01000016">
    <property type="protein sequence ID" value="MRG69425.1"/>
    <property type="molecule type" value="Genomic_DNA"/>
</dbReference>
<dbReference type="REBASE" id="257905">
    <property type="entry name" value="LreNS01ORFDP"/>
</dbReference>
<dbReference type="PANTHER" id="PTHR47396">
    <property type="entry name" value="TYPE I RESTRICTION ENZYME ECOKI R PROTEIN"/>
    <property type="match status" value="1"/>
</dbReference>
<proteinExistence type="predicted"/>
<keyword evidence="1" id="KW-0255">Endonuclease</keyword>